<accession>Q8TJD7</accession>
<evidence type="ECO:0000313" key="2">
    <source>
        <dbReference type="Proteomes" id="UP000002487"/>
    </source>
</evidence>
<dbReference type="PANTHER" id="PTHR33293:SF2">
    <property type="entry name" value="TRANSPOSASE"/>
    <property type="match status" value="1"/>
</dbReference>
<evidence type="ECO:0008006" key="3">
    <source>
        <dbReference type="Google" id="ProtNLM"/>
    </source>
</evidence>
<dbReference type="HOGENOM" id="CLU_076276_1_0_2"/>
<name>Q8TJD7_METAC</name>
<organism evidence="1 2">
    <name type="scientific">Methanosarcina acetivorans (strain ATCC 35395 / DSM 2834 / JCM 12185 / C2A)</name>
    <dbReference type="NCBI Taxonomy" id="188937"/>
    <lineage>
        <taxon>Archaea</taxon>
        <taxon>Methanobacteriati</taxon>
        <taxon>Methanobacteriota</taxon>
        <taxon>Stenosarchaea group</taxon>
        <taxon>Methanomicrobia</taxon>
        <taxon>Methanosarcinales</taxon>
        <taxon>Methanosarcinaceae</taxon>
        <taxon>Methanosarcina</taxon>
    </lineage>
</organism>
<reference evidence="1 2" key="1">
    <citation type="journal article" date="2002" name="Genome Res.">
        <title>The genome of Methanosarcina acetivorans reveals extensive metabolic and physiological diversity.</title>
        <authorList>
            <person name="Galagan J.E."/>
            <person name="Nusbaum C."/>
            <person name="Roy A."/>
            <person name="Endrizzi M.G."/>
            <person name="Macdonald P."/>
            <person name="FitzHugh W."/>
            <person name="Calvo S."/>
            <person name="Engels R."/>
            <person name="Smirnov S."/>
            <person name="Atnoor D."/>
            <person name="Brown A."/>
            <person name="Allen N."/>
            <person name="Naylor J."/>
            <person name="Stange-Thomann N."/>
            <person name="DeArellano K."/>
            <person name="Johnson R."/>
            <person name="Linton L."/>
            <person name="McEwan P."/>
            <person name="McKernan K."/>
            <person name="Talamas J."/>
            <person name="Tirrell A."/>
            <person name="Ye W."/>
            <person name="Zimmer A."/>
            <person name="Barber R.D."/>
            <person name="Cann I."/>
            <person name="Graham D.E."/>
            <person name="Grahame D.A."/>
            <person name="Guss A."/>
            <person name="Hedderich R."/>
            <person name="Ingram-Smith C."/>
            <person name="Kuettner C.H."/>
            <person name="Krzycki J.A."/>
            <person name="Leigh J.A."/>
            <person name="Li W."/>
            <person name="Liu J."/>
            <person name="Mukhopadhyay B."/>
            <person name="Reeve J.N."/>
            <person name="Smith K."/>
            <person name="Springer T.A."/>
            <person name="Umayam L.A."/>
            <person name="White O."/>
            <person name="White R.H."/>
            <person name="de Macario E.C."/>
            <person name="Ferry J.G."/>
            <person name="Jarrell K.F."/>
            <person name="Jing H."/>
            <person name="Macario A.J.L."/>
            <person name="Paulsen I."/>
            <person name="Pritchett M."/>
            <person name="Sowers K.R."/>
            <person name="Swanson R.V."/>
            <person name="Zinder S.H."/>
            <person name="Lander E."/>
            <person name="Metcalf W.W."/>
            <person name="Birren B."/>
        </authorList>
    </citation>
    <scope>NUCLEOTIDE SEQUENCE [LARGE SCALE GENOMIC DNA]</scope>
    <source>
        <strain evidence="2">ATCC 35395 / DSM 2834 / JCM 12185 / C2A</strain>
    </source>
</reference>
<dbReference type="PhylomeDB" id="Q8TJD7"/>
<dbReference type="EMBL" id="AE010299">
    <property type="protein sequence ID" value="AAM07199.1"/>
    <property type="molecule type" value="Genomic_DNA"/>
</dbReference>
<dbReference type="InterPro" id="IPR009057">
    <property type="entry name" value="Homeodomain-like_sf"/>
</dbReference>
<dbReference type="KEGG" id="mac:MA_3848"/>
<proteinExistence type="predicted"/>
<evidence type="ECO:0000313" key="1">
    <source>
        <dbReference type="EMBL" id="AAM07199.1"/>
    </source>
</evidence>
<dbReference type="InParanoid" id="Q8TJD7"/>
<dbReference type="STRING" id="188937.MA_3848"/>
<protein>
    <recommendedName>
        <fullName evidence="3">Transposase</fullName>
    </recommendedName>
</protein>
<dbReference type="Proteomes" id="UP000002487">
    <property type="component" value="Chromosome"/>
</dbReference>
<dbReference type="SUPFAM" id="SSF46689">
    <property type="entry name" value="Homeodomain-like"/>
    <property type="match status" value="1"/>
</dbReference>
<dbReference type="PANTHER" id="PTHR33293">
    <property type="entry name" value="INSERTION ELEMENT IS1 1 PROTEIN INSB-RELATED"/>
    <property type="match status" value="1"/>
</dbReference>
<dbReference type="AlphaFoldDB" id="Q8TJD7"/>
<dbReference type="NCBIfam" id="NF033558">
    <property type="entry name" value="transpos_IS1"/>
    <property type="match status" value="1"/>
</dbReference>
<keyword evidence="2" id="KW-1185">Reference proteome</keyword>
<dbReference type="EnsemblBacteria" id="AAM07199">
    <property type="protein sequence ID" value="AAM07199"/>
    <property type="gene ID" value="MA_3848"/>
</dbReference>
<dbReference type="InterPro" id="IPR051354">
    <property type="entry name" value="Transposase_27_IS1"/>
</dbReference>
<sequence length="117" mass="13331">MNCPRCKSSNHTKNGIVCGRQRYKCHDCGYNYSVETKSTASPTVVKRQALQLYLEGLGFRSIGRFLGVSHVSVQKWIKNFGQEIEELKSENELSIVELDEMHTYIGNKKILLDLDCC</sequence>
<dbReference type="Pfam" id="PF13384">
    <property type="entry name" value="HTH_23"/>
    <property type="match status" value="1"/>
</dbReference>
<gene>
    <name evidence="1" type="ordered locus">MA_3848</name>
</gene>